<dbReference type="PANTHER" id="PTHR48098:SF6">
    <property type="entry name" value="FERRI-BACILLIBACTIN ESTERASE BESA"/>
    <property type="match status" value="1"/>
</dbReference>
<dbReference type="RefSeq" id="WP_123214314.1">
    <property type="nucleotide sequence ID" value="NZ_RJTM01000009.1"/>
</dbReference>
<proteinExistence type="predicted"/>
<dbReference type="PANTHER" id="PTHR48098">
    <property type="entry name" value="ENTEROCHELIN ESTERASE-RELATED"/>
    <property type="match status" value="1"/>
</dbReference>
<dbReference type="InterPro" id="IPR011990">
    <property type="entry name" value="TPR-like_helical_dom_sf"/>
</dbReference>
<organism evidence="2 3">
    <name type="scientific">Sinomicrobium pectinilyticum</name>
    <dbReference type="NCBI Taxonomy" id="1084421"/>
    <lineage>
        <taxon>Bacteria</taxon>
        <taxon>Pseudomonadati</taxon>
        <taxon>Bacteroidota</taxon>
        <taxon>Flavobacteriia</taxon>
        <taxon>Flavobacteriales</taxon>
        <taxon>Flavobacteriaceae</taxon>
        <taxon>Sinomicrobium</taxon>
    </lineage>
</organism>
<sequence>MKTLCYTLLGLFSLANLHAQIKQIPFDSEYLEETRNIRLYVPENYTDDRPYPLIVVLDADHLFDLVVSNARFYAANGQMPESIIVGIDQEGRSESDCIYDAESGFPAGKGADFFEFIGIELLPSVADKYNLANFKMIVGHLFTGNFINYYIFKDKPLFDAYIDIHPEFAPKLEKRLAERLPAMNTTKFYYLAAGEDGDKNQVQRIHDLNTSMQKVKNDHLFYFFDSFENTDGYAAASCAIPRALNHIFTIYRPITPYEYKNNILASGSPVFEYLDKKYQRAEELFGFRKPVSLNDIMAIYAGCLKKDDMASLEQLSELAKKEFPETMLGYYMEAEYFEKTGDLKKATKTYKKAFGMKEIDFIHKDLIMERIEAIND</sequence>
<protein>
    <submittedName>
        <fullName evidence="2">Esterase</fullName>
    </submittedName>
</protein>
<dbReference type="InterPro" id="IPR000801">
    <property type="entry name" value="Esterase-like"/>
</dbReference>
<name>A0A3N0F1F6_SINP1</name>
<reference evidence="2 3" key="1">
    <citation type="submission" date="2018-10" db="EMBL/GenBank/DDBJ databases">
        <title>Sinomicrobium pectinilyticum sp. nov., a pectinase-producing bacterium isolated from alkaline and saline soil, and emended description of the genus Sinomicrobium.</title>
        <authorList>
            <person name="Cheng B."/>
            <person name="Li C."/>
            <person name="Lai Q."/>
            <person name="Du M."/>
            <person name="Shao Z."/>
            <person name="Xu P."/>
            <person name="Yang C."/>
        </authorList>
    </citation>
    <scope>NUCLEOTIDE SEQUENCE [LARGE SCALE GENOMIC DNA]</scope>
    <source>
        <strain evidence="2 3">5DNS001</strain>
    </source>
</reference>
<evidence type="ECO:0000313" key="3">
    <source>
        <dbReference type="Proteomes" id="UP000267469"/>
    </source>
</evidence>
<gene>
    <name evidence="2" type="ORF">ED312_01930</name>
</gene>
<dbReference type="AlphaFoldDB" id="A0A3N0F1F6"/>
<comment type="caution">
    <text evidence="2">The sequence shown here is derived from an EMBL/GenBank/DDBJ whole genome shotgun (WGS) entry which is preliminary data.</text>
</comment>
<dbReference type="Gene3D" id="3.40.50.1820">
    <property type="entry name" value="alpha/beta hydrolase"/>
    <property type="match status" value="1"/>
</dbReference>
<keyword evidence="1" id="KW-0732">Signal</keyword>
<keyword evidence="3" id="KW-1185">Reference proteome</keyword>
<evidence type="ECO:0000313" key="2">
    <source>
        <dbReference type="EMBL" id="RNL93970.1"/>
    </source>
</evidence>
<dbReference type="EMBL" id="RJTM01000009">
    <property type="protein sequence ID" value="RNL93970.1"/>
    <property type="molecule type" value="Genomic_DNA"/>
</dbReference>
<dbReference type="SUPFAM" id="SSF53474">
    <property type="entry name" value="alpha/beta-Hydrolases"/>
    <property type="match status" value="1"/>
</dbReference>
<evidence type="ECO:0000256" key="1">
    <source>
        <dbReference type="SAM" id="SignalP"/>
    </source>
</evidence>
<accession>A0A3N0F1F6</accession>
<dbReference type="InterPro" id="IPR029058">
    <property type="entry name" value="AB_hydrolase_fold"/>
</dbReference>
<dbReference type="InterPro" id="IPR050583">
    <property type="entry name" value="Mycobacterial_A85_antigen"/>
</dbReference>
<dbReference type="Gene3D" id="1.25.40.10">
    <property type="entry name" value="Tetratricopeptide repeat domain"/>
    <property type="match status" value="1"/>
</dbReference>
<dbReference type="Pfam" id="PF00756">
    <property type="entry name" value="Esterase"/>
    <property type="match status" value="1"/>
</dbReference>
<feature type="signal peptide" evidence="1">
    <location>
        <begin position="1"/>
        <end position="19"/>
    </location>
</feature>
<feature type="chain" id="PRO_5018146245" evidence="1">
    <location>
        <begin position="20"/>
        <end position="376"/>
    </location>
</feature>
<dbReference type="OrthoDB" id="1142077at2"/>
<dbReference type="Proteomes" id="UP000267469">
    <property type="component" value="Unassembled WGS sequence"/>
</dbReference>